<evidence type="ECO:0000313" key="3">
    <source>
        <dbReference type="Proteomes" id="UP000594638"/>
    </source>
</evidence>
<evidence type="ECO:0000313" key="2">
    <source>
        <dbReference type="EMBL" id="CAA3002560.1"/>
    </source>
</evidence>
<evidence type="ECO:0000256" key="1">
    <source>
        <dbReference type="SAM" id="MobiDB-lite"/>
    </source>
</evidence>
<keyword evidence="3" id="KW-1185">Reference proteome</keyword>
<feature type="compositionally biased region" description="Acidic residues" evidence="1">
    <location>
        <begin position="75"/>
        <end position="91"/>
    </location>
</feature>
<accession>A0A8S0TEF3</accession>
<dbReference type="AlphaFoldDB" id="A0A8S0TEF3"/>
<dbReference type="Gramene" id="OE9A065905T1">
    <property type="protein sequence ID" value="OE9A065905C1"/>
    <property type="gene ID" value="OE9A065905"/>
</dbReference>
<comment type="caution">
    <text evidence="2">The sequence shown here is derived from an EMBL/GenBank/DDBJ whole genome shotgun (WGS) entry which is preliminary data.</text>
</comment>
<feature type="compositionally biased region" description="Basic and acidic residues" evidence="1">
    <location>
        <begin position="52"/>
        <end position="64"/>
    </location>
</feature>
<dbReference type="EMBL" id="CACTIH010005849">
    <property type="protein sequence ID" value="CAA3002560.1"/>
    <property type="molecule type" value="Genomic_DNA"/>
</dbReference>
<organism evidence="2 3">
    <name type="scientific">Olea europaea subsp. europaea</name>
    <dbReference type="NCBI Taxonomy" id="158383"/>
    <lineage>
        <taxon>Eukaryota</taxon>
        <taxon>Viridiplantae</taxon>
        <taxon>Streptophyta</taxon>
        <taxon>Embryophyta</taxon>
        <taxon>Tracheophyta</taxon>
        <taxon>Spermatophyta</taxon>
        <taxon>Magnoliopsida</taxon>
        <taxon>eudicotyledons</taxon>
        <taxon>Gunneridae</taxon>
        <taxon>Pentapetalae</taxon>
        <taxon>asterids</taxon>
        <taxon>lamiids</taxon>
        <taxon>Lamiales</taxon>
        <taxon>Oleaceae</taxon>
        <taxon>Oleeae</taxon>
        <taxon>Olea</taxon>
    </lineage>
</organism>
<dbReference type="Proteomes" id="UP000594638">
    <property type="component" value="Unassembled WGS sequence"/>
</dbReference>
<sequence>MSIEDKNKEAEAEQVADGHVGSSGDHSMPISHETGSSDDHAIASTLPESSDFDVRRSSRGKENDAESNEDLNYMESEDDSDEDVYDSDDNAEIYMEIVKDEDRYG</sequence>
<gene>
    <name evidence="2" type="ORF">OLEA9_A065905</name>
</gene>
<feature type="compositionally biased region" description="Basic and acidic residues" evidence="1">
    <location>
        <begin position="1"/>
        <end position="11"/>
    </location>
</feature>
<feature type="region of interest" description="Disordered" evidence="1">
    <location>
        <begin position="1"/>
        <end position="91"/>
    </location>
</feature>
<protein>
    <submittedName>
        <fullName evidence="2">Uncharacterized protein</fullName>
    </submittedName>
</protein>
<proteinExistence type="predicted"/>
<name>A0A8S0TEF3_OLEEU</name>
<reference evidence="2 3" key="1">
    <citation type="submission" date="2019-12" db="EMBL/GenBank/DDBJ databases">
        <authorList>
            <person name="Alioto T."/>
            <person name="Alioto T."/>
            <person name="Gomez Garrido J."/>
        </authorList>
    </citation>
    <scope>NUCLEOTIDE SEQUENCE [LARGE SCALE GENOMIC DNA]</scope>
</reference>